<keyword evidence="4 6" id="KW-1133">Transmembrane helix</keyword>
<proteinExistence type="inferred from homology"/>
<dbReference type="InterPro" id="IPR045214">
    <property type="entry name" value="Surf1/Surf4"/>
</dbReference>
<keyword evidence="6" id="KW-0496">Mitochondrion</keyword>
<comment type="caution">
    <text evidence="7">The sequence shown here is derived from an EMBL/GenBank/DDBJ whole genome shotgun (WGS) entry which is preliminary data.</text>
</comment>
<organism evidence="7 8">
    <name type="scientific">Acromyrmex heyeri</name>
    <dbReference type="NCBI Taxonomy" id="230685"/>
    <lineage>
        <taxon>Eukaryota</taxon>
        <taxon>Metazoa</taxon>
        <taxon>Ecdysozoa</taxon>
        <taxon>Arthropoda</taxon>
        <taxon>Hexapoda</taxon>
        <taxon>Insecta</taxon>
        <taxon>Pterygota</taxon>
        <taxon>Neoptera</taxon>
        <taxon>Endopterygota</taxon>
        <taxon>Hymenoptera</taxon>
        <taxon>Apocrita</taxon>
        <taxon>Aculeata</taxon>
        <taxon>Formicoidea</taxon>
        <taxon>Formicidae</taxon>
        <taxon>Myrmicinae</taxon>
        <taxon>Acromyrmex</taxon>
    </lineage>
</organism>
<evidence type="ECO:0000256" key="6">
    <source>
        <dbReference type="RuleBase" id="RU363076"/>
    </source>
</evidence>
<accession>A0A836G768</accession>
<dbReference type="AlphaFoldDB" id="A0A836G768"/>
<dbReference type="CDD" id="cd06662">
    <property type="entry name" value="SURF1"/>
    <property type="match status" value="1"/>
</dbReference>
<dbReference type="PANTHER" id="PTHR23427">
    <property type="entry name" value="SURFEIT LOCUS PROTEIN"/>
    <property type="match status" value="1"/>
</dbReference>
<evidence type="ECO:0000313" key="7">
    <source>
        <dbReference type="EMBL" id="KAG5343866.1"/>
    </source>
</evidence>
<keyword evidence="3 6" id="KW-0812">Transmembrane</keyword>
<protein>
    <recommendedName>
        <fullName evidence="6">SURF1-like protein</fullName>
    </recommendedName>
</protein>
<dbReference type="PROSITE" id="PS50895">
    <property type="entry name" value="SURF1"/>
    <property type="match status" value="1"/>
</dbReference>
<dbReference type="PANTHER" id="PTHR23427:SF2">
    <property type="entry name" value="SURFEIT LOCUS PROTEIN 1"/>
    <property type="match status" value="1"/>
</dbReference>
<feature type="non-terminal residue" evidence="7">
    <location>
        <position position="1"/>
    </location>
</feature>
<evidence type="ECO:0000256" key="1">
    <source>
        <dbReference type="ARBA" id="ARBA00004370"/>
    </source>
</evidence>
<evidence type="ECO:0000256" key="4">
    <source>
        <dbReference type="ARBA" id="ARBA00022989"/>
    </source>
</evidence>
<gene>
    <name evidence="7" type="primary">Surf1</name>
    <name evidence="7" type="ORF">G6Z77_0005148</name>
</gene>
<keyword evidence="8" id="KW-1185">Reference proteome</keyword>
<feature type="non-terminal residue" evidence="7">
    <location>
        <position position="306"/>
    </location>
</feature>
<name>A0A836G768_9HYME</name>
<dbReference type="OrthoDB" id="10040024at2759"/>
<reference evidence="7 8" key="1">
    <citation type="submission" date="2020-02" db="EMBL/GenBank/DDBJ databases">
        <title>Relaxed selection underlies rapid genomic changes in the transitions from sociality to social parasitism in ants.</title>
        <authorList>
            <person name="Bi X."/>
        </authorList>
    </citation>
    <scope>NUCLEOTIDE SEQUENCE [LARGE SCALE GENOMIC DNA]</scope>
    <source>
        <strain evidence="7">BGI-DK2014b</strain>
        <tissue evidence="7">Whole body</tissue>
    </source>
</reference>
<dbReference type="GO" id="GO:0033617">
    <property type="term" value="P:mitochondrial respiratory chain complex IV assembly"/>
    <property type="evidence" value="ECO:0007669"/>
    <property type="project" value="TreeGrafter"/>
</dbReference>
<comment type="similarity">
    <text evidence="2 6">Belongs to the SURF1 family.</text>
</comment>
<dbReference type="InterPro" id="IPR002994">
    <property type="entry name" value="Surf1/Shy1"/>
</dbReference>
<comment type="subcellular location">
    <subcellularLocation>
        <location evidence="1">Membrane</location>
    </subcellularLocation>
    <subcellularLocation>
        <location evidence="6">Mitochondrion inner membrane</location>
        <topology evidence="6">Multi-pass membrane protein</topology>
    </subcellularLocation>
</comment>
<keyword evidence="5 6" id="KW-0472">Membrane</keyword>
<sequence>TKKLNMNLTKIFSFLRGAKCALNSRRVSLFGNVNTQARCKSSEVKLRRPTAIETNKYRKLEEKIGLYGYSLLAIPIVTFALGTWQIKRWRWKLDLIEKLKQRTSAEPIDLPSDLNELKDKEYYRMKVKGKFLYEKEFLIGPRSLIINGESVSEKGGGIFSRTTSSGYYVITPFKLEDRDLIIMVNRGWIPKCDRSIYKMGNKITDPVEVTGIIRTTEKRPPFMLNNTPAKGVWHYRDLNAMAKVAEAEPVYIELLAEYNIPQGPIGGQTKVTLRNEHLSYIITWYSLSACTSYMWFRQFIQKLPLI</sequence>
<evidence type="ECO:0000256" key="5">
    <source>
        <dbReference type="ARBA" id="ARBA00023136"/>
    </source>
</evidence>
<comment type="function">
    <text evidence="6">Probably involved in the biogenesis of the COX complex.</text>
</comment>
<evidence type="ECO:0000256" key="3">
    <source>
        <dbReference type="ARBA" id="ARBA00022692"/>
    </source>
</evidence>
<evidence type="ECO:0000313" key="8">
    <source>
        <dbReference type="Proteomes" id="UP000670152"/>
    </source>
</evidence>
<keyword evidence="6" id="KW-0999">Mitochondrion inner membrane</keyword>
<evidence type="ECO:0000256" key="2">
    <source>
        <dbReference type="ARBA" id="ARBA00007165"/>
    </source>
</evidence>
<feature type="transmembrane region" description="Helical" evidence="6">
    <location>
        <begin position="64"/>
        <end position="84"/>
    </location>
</feature>
<dbReference type="Pfam" id="PF02104">
    <property type="entry name" value="SURF1"/>
    <property type="match status" value="1"/>
</dbReference>
<dbReference type="Proteomes" id="UP000670152">
    <property type="component" value="Unassembled WGS sequence"/>
</dbReference>
<dbReference type="GO" id="GO:0005743">
    <property type="term" value="C:mitochondrial inner membrane"/>
    <property type="evidence" value="ECO:0007669"/>
    <property type="project" value="UniProtKB-SubCell"/>
</dbReference>
<comment type="caution">
    <text evidence="6">Lacks conserved residue(s) required for the propagation of feature annotation.</text>
</comment>
<dbReference type="EMBL" id="JAANIB010001519">
    <property type="protein sequence ID" value="KAG5343866.1"/>
    <property type="molecule type" value="Genomic_DNA"/>
</dbReference>